<evidence type="ECO:0000256" key="2">
    <source>
        <dbReference type="ARBA" id="ARBA00022603"/>
    </source>
</evidence>
<dbReference type="PANTHER" id="PTHR33841:SF1">
    <property type="entry name" value="DNA METHYLTRANSFERASE A"/>
    <property type="match status" value="1"/>
</dbReference>
<evidence type="ECO:0000259" key="8">
    <source>
        <dbReference type="SMART" id="SM01321"/>
    </source>
</evidence>
<dbReference type="GO" id="GO:0032259">
    <property type="term" value="P:methylation"/>
    <property type="evidence" value="ECO:0007669"/>
    <property type="project" value="UniProtKB-KW"/>
</dbReference>
<keyword evidence="6" id="KW-0238">DNA-binding</keyword>
<dbReference type="GO" id="GO:0003677">
    <property type="term" value="F:DNA binding"/>
    <property type="evidence" value="ECO:0007669"/>
    <property type="project" value="UniProtKB-KW"/>
</dbReference>
<evidence type="ECO:0000256" key="7">
    <source>
        <dbReference type="ARBA" id="ARBA00047942"/>
    </source>
</evidence>
<dbReference type="Gene3D" id="3.40.50.12420">
    <property type="match status" value="1"/>
</dbReference>
<dbReference type="GO" id="GO:0004803">
    <property type="term" value="F:transposase activity"/>
    <property type="evidence" value="ECO:0007669"/>
    <property type="project" value="InterPro"/>
</dbReference>
<dbReference type="EC" id="2.1.1.72" evidence="1"/>
<name>A0A2N3HQ07_9FLAO</name>
<dbReference type="AlphaFoldDB" id="A0A2N3HQ07"/>
<keyword evidence="3" id="KW-0808">Transferase</keyword>
<protein>
    <recommendedName>
        <fullName evidence="1">site-specific DNA-methyltransferase (adenine-specific)</fullName>
        <ecNumber evidence="1">2.1.1.72</ecNumber>
    </recommendedName>
</protein>
<dbReference type="GO" id="GO:0006313">
    <property type="term" value="P:DNA transposition"/>
    <property type="evidence" value="ECO:0007669"/>
    <property type="project" value="InterPro"/>
</dbReference>
<keyword evidence="10" id="KW-1185">Reference proteome</keyword>
<reference evidence="9 10" key="1">
    <citation type="submission" date="2017-12" db="EMBL/GenBank/DDBJ databases">
        <title>Confluentibacter flavum sp. nov., isolated from the saline lake.</title>
        <authorList>
            <person name="Yu L."/>
        </authorList>
    </citation>
    <scope>NUCLEOTIDE SEQUENCE [LARGE SCALE GENOMIC DNA]</scope>
    <source>
        <strain evidence="9 10">3B</strain>
    </source>
</reference>
<dbReference type="InterPro" id="IPR002686">
    <property type="entry name" value="Transposase_17"/>
</dbReference>
<sequence>MAFFQNSVLNKHLNAQDADAVKTAYQKFTAYFHNPAIQQNIRDAKEEQFQEGFLRELFVDILGYTLNPQPNFNLTTELKNEKGAKKADGAILTRGQDPLSIPKALAVIELKGTDTKDLDKINVQAFNYKNNQTGCVYVITSNFEKLRFFIHHSVEHLEFNLFTLSESEFKILWLCLRADNLLSGVPLKVKEESLLEEEKITKQLYKDYAAFRNDLWQNMVKNSSAKDKLLLFKKTQKLLDRYLFIFFAEDSGLLPPNSISRIVTRWEILKQEDAYKPLYDIFKQYFGYIDTGRKGQKTVDDIFAYNGGLFQPDEVLDSIQLDDEILHPHVINLTRYDFQSEVDVNILGHIFENSLNEIESITAELEGQEIDKSKTKRKKDGVFYTPKYITKYIVDNTVGKLCEEKKAELGIIDEEYAKGRRNRKKEIIKSLDENLQAYRNWLLNITICDPACGSGAFLNQALEFLIEEHAYVDELQAQLFGASIVFQDVSNHILEKNIFGVDINEESVDIAKLSLWLRTAQRGRKLTTLNNNIKCGNSLIDDPSVAGEKAFNWQKEFPTVFQEKDKKPFHITWVTHNSRTSQRMIDHKVKKGDAFWLEDEQEVVVAKTIKEIVEQDGLNVMAFNSCGDHIHLLLVCEEEEIPNIVRKLKGKSSQQLKEHLQIPKEEQFTLWAQKYSTTYIDLEEQLWNTVAYIQNNRLKHQLHTYTDNKGLQPLVSITESDSMQQSYNHAFRTEYKGGFDVVIGNPPYVNIVNIEDVELRKHYQTSFSTFKNKCDLYSLFIERSFILSKQNGLLGFIFPNSWLGTSSFSRFREKISKDVSPLQLVELPPGVFTDAIVTTVIMTYRNMKPNIDHNVILFQLKNQMFFQMEHKISLKTVCSTDNYSYSLEPQINLKSGQFKLGDIVNFSLGIKTSDDKRFIFNYKKDDNSFPMLRGKDIGRYSKSFNGEYLWYMPELIKEKAGGRPRVLEHYLKPKILIQDIAKTINCTYDDELYLVNDTINVIHEVKSPFTIHAVIALLNSKLCGQWFSRQFPEGLHIKINQLQEIPLPEVSENNISELTTKCIDILKFHSQLNSNTTQYTDLLQSKFEIEKLTTKLQNWYELEFKDFLKELKKAKVQLSLPEEAEWMQYFKEQKQKAQALKTEIDRIDKNIDTMVYQLYNLKDEEIKIVEQS</sequence>
<dbReference type="Proteomes" id="UP000233435">
    <property type="component" value="Unassembled WGS sequence"/>
</dbReference>
<keyword evidence="4" id="KW-0949">S-adenosyl-L-methionine</keyword>
<dbReference type="GO" id="GO:0009307">
    <property type="term" value="P:DNA restriction-modification system"/>
    <property type="evidence" value="ECO:0007669"/>
    <property type="project" value="UniProtKB-KW"/>
</dbReference>
<dbReference type="EMBL" id="PJEO01000001">
    <property type="protein sequence ID" value="PKQ47004.1"/>
    <property type="molecule type" value="Genomic_DNA"/>
</dbReference>
<dbReference type="InterPro" id="IPR002052">
    <property type="entry name" value="DNA_methylase_N6_adenine_CS"/>
</dbReference>
<evidence type="ECO:0000313" key="9">
    <source>
        <dbReference type="EMBL" id="PKQ47004.1"/>
    </source>
</evidence>
<evidence type="ECO:0000256" key="1">
    <source>
        <dbReference type="ARBA" id="ARBA00011900"/>
    </source>
</evidence>
<comment type="caution">
    <text evidence="9">The sequence shown here is derived from an EMBL/GenBank/DDBJ whole genome shotgun (WGS) entry which is preliminary data.</text>
</comment>
<dbReference type="Pfam" id="PF07669">
    <property type="entry name" value="Eco57I"/>
    <property type="match status" value="2"/>
</dbReference>
<keyword evidence="2" id="KW-0489">Methyltransferase</keyword>
<dbReference type="Gene3D" id="3.30.70.1290">
    <property type="entry name" value="Transposase IS200-like"/>
    <property type="match status" value="1"/>
</dbReference>
<comment type="catalytic activity">
    <reaction evidence="7">
        <text>a 2'-deoxyadenosine in DNA + S-adenosyl-L-methionine = an N(6)-methyl-2'-deoxyadenosine in DNA + S-adenosyl-L-homocysteine + H(+)</text>
        <dbReference type="Rhea" id="RHEA:15197"/>
        <dbReference type="Rhea" id="RHEA-COMP:12418"/>
        <dbReference type="Rhea" id="RHEA-COMP:12419"/>
        <dbReference type="ChEBI" id="CHEBI:15378"/>
        <dbReference type="ChEBI" id="CHEBI:57856"/>
        <dbReference type="ChEBI" id="CHEBI:59789"/>
        <dbReference type="ChEBI" id="CHEBI:90615"/>
        <dbReference type="ChEBI" id="CHEBI:90616"/>
        <dbReference type="EC" id="2.1.1.72"/>
    </reaction>
</comment>
<organism evidence="9 10">
    <name type="scientific">Confluentibacter flavum</name>
    <dbReference type="NCBI Taxonomy" id="1909700"/>
    <lineage>
        <taxon>Bacteria</taxon>
        <taxon>Pseudomonadati</taxon>
        <taxon>Bacteroidota</taxon>
        <taxon>Flavobacteriia</taxon>
        <taxon>Flavobacteriales</taxon>
        <taxon>Flavobacteriaceae</taxon>
        <taxon>Confluentibacter</taxon>
    </lineage>
</organism>
<dbReference type="SUPFAM" id="SSF53335">
    <property type="entry name" value="S-adenosyl-L-methionine-dependent methyltransferases"/>
    <property type="match status" value="1"/>
</dbReference>
<evidence type="ECO:0000256" key="5">
    <source>
        <dbReference type="ARBA" id="ARBA00022747"/>
    </source>
</evidence>
<dbReference type="InterPro" id="IPR050953">
    <property type="entry name" value="N4_N6_ade-DNA_methylase"/>
</dbReference>
<dbReference type="Pfam" id="PF12950">
    <property type="entry name" value="TaqI_C"/>
    <property type="match status" value="1"/>
</dbReference>
<evidence type="ECO:0000256" key="4">
    <source>
        <dbReference type="ARBA" id="ARBA00022691"/>
    </source>
</evidence>
<dbReference type="SMART" id="SM01321">
    <property type="entry name" value="Y1_Tnp"/>
    <property type="match status" value="1"/>
</dbReference>
<evidence type="ECO:0000256" key="3">
    <source>
        <dbReference type="ARBA" id="ARBA00022679"/>
    </source>
</evidence>
<evidence type="ECO:0000313" key="10">
    <source>
        <dbReference type="Proteomes" id="UP000233435"/>
    </source>
</evidence>
<dbReference type="PANTHER" id="PTHR33841">
    <property type="entry name" value="DNA METHYLTRANSFERASE YEEA-RELATED"/>
    <property type="match status" value="1"/>
</dbReference>
<dbReference type="SUPFAM" id="SSF116734">
    <property type="entry name" value="DNA methylase specificity domain"/>
    <property type="match status" value="1"/>
</dbReference>
<dbReference type="Pfam" id="PF01797">
    <property type="entry name" value="Y1_Tnp"/>
    <property type="match status" value="1"/>
</dbReference>
<dbReference type="InterPro" id="IPR025931">
    <property type="entry name" value="TaqI_C"/>
</dbReference>
<proteinExistence type="predicted"/>
<evidence type="ECO:0000256" key="6">
    <source>
        <dbReference type="ARBA" id="ARBA00023125"/>
    </source>
</evidence>
<dbReference type="SUPFAM" id="SSF143422">
    <property type="entry name" value="Transposase IS200-like"/>
    <property type="match status" value="1"/>
</dbReference>
<dbReference type="OrthoDB" id="32195at2"/>
<accession>A0A2N3HQ07</accession>
<keyword evidence="5" id="KW-0680">Restriction system</keyword>
<dbReference type="InterPro" id="IPR029063">
    <property type="entry name" value="SAM-dependent_MTases_sf"/>
</dbReference>
<dbReference type="InterPro" id="IPR036515">
    <property type="entry name" value="Transposase_17_sf"/>
</dbReference>
<dbReference type="PROSITE" id="PS00092">
    <property type="entry name" value="N6_MTASE"/>
    <property type="match status" value="1"/>
</dbReference>
<dbReference type="InterPro" id="IPR023135">
    <property type="entry name" value="N6_DNA_MeTrfase_TaqI_C"/>
</dbReference>
<dbReference type="PRINTS" id="PR00507">
    <property type="entry name" value="N12N6MTFRASE"/>
</dbReference>
<dbReference type="Gene3D" id="3.90.220.10">
    <property type="entry name" value="Adenine-n6-DNA-methyltransferase Taqi, Chain A, domain 2"/>
    <property type="match status" value="1"/>
</dbReference>
<dbReference type="InterPro" id="IPR011639">
    <property type="entry name" value="MethylTrfase_TaqI-like_dom"/>
</dbReference>
<dbReference type="Gene3D" id="3.40.50.150">
    <property type="entry name" value="Vaccinia Virus protein VP39"/>
    <property type="match status" value="1"/>
</dbReference>
<dbReference type="RefSeq" id="WP_106657878.1">
    <property type="nucleotide sequence ID" value="NZ_PJEO01000001.1"/>
</dbReference>
<feature type="domain" description="Transposase IS200-like" evidence="8">
    <location>
        <begin position="564"/>
        <end position="696"/>
    </location>
</feature>
<gene>
    <name evidence="9" type="ORF">CSW08_00100</name>
</gene>
<dbReference type="GO" id="GO:0009007">
    <property type="term" value="F:site-specific DNA-methyltransferase (adenine-specific) activity"/>
    <property type="evidence" value="ECO:0007669"/>
    <property type="project" value="UniProtKB-EC"/>
</dbReference>